<dbReference type="InterPro" id="IPR010982">
    <property type="entry name" value="Lambda_DNA-bd_dom_sf"/>
</dbReference>
<dbReference type="GO" id="GO:0003677">
    <property type="term" value="F:DNA binding"/>
    <property type="evidence" value="ECO:0007669"/>
    <property type="project" value="UniProtKB-KW"/>
</dbReference>
<evidence type="ECO:0000256" key="1">
    <source>
        <dbReference type="ARBA" id="ARBA00023125"/>
    </source>
</evidence>
<dbReference type="InterPro" id="IPR001387">
    <property type="entry name" value="Cro/C1-type_HTH"/>
</dbReference>
<evidence type="ECO:0000313" key="3">
    <source>
        <dbReference type="EMBL" id="PEP93974.1"/>
    </source>
</evidence>
<dbReference type="Proteomes" id="UP000220841">
    <property type="component" value="Unassembled WGS sequence"/>
</dbReference>
<gene>
    <name evidence="3" type="ORF">CN585_26660</name>
</gene>
<dbReference type="Pfam" id="PF01381">
    <property type="entry name" value="HTH_3"/>
    <property type="match status" value="1"/>
</dbReference>
<dbReference type="PANTHER" id="PTHR46558:SF11">
    <property type="entry name" value="HTH-TYPE TRANSCRIPTIONAL REGULATOR XRE"/>
    <property type="match status" value="1"/>
</dbReference>
<dbReference type="Gene3D" id="1.10.260.40">
    <property type="entry name" value="lambda repressor-like DNA-binding domains"/>
    <property type="match status" value="1"/>
</dbReference>
<accession>A0A2A8H8G5</accession>
<evidence type="ECO:0000259" key="2">
    <source>
        <dbReference type="PROSITE" id="PS50943"/>
    </source>
</evidence>
<evidence type="ECO:0000313" key="4">
    <source>
        <dbReference type="Proteomes" id="UP000220841"/>
    </source>
</evidence>
<dbReference type="SUPFAM" id="SSF47413">
    <property type="entry name" value="lambda repressor-like DNA-binding domains"/>
    <property type="match status" value="1"/>
</dbReference>
<organism evidence="3 4">
    <name type="scientific">Bacillus toyonensis</name>
    <dbReference type="NCBI Taxonomy" id="155322"/>
    <lineage>
        <taxon>Bacteria</taxon>
        <taxon>Bacillati</taxon>
        <taxon>Bacillota</taxon>
        <taxon>Bacilli</taxon>
        <taxon>Bacillales</taxon>
        <taxon>Bacillaceae</taxon>
        <taxon>Bacillus</taxon>
        <taxon>Bacillus cereus group</taxon>
    </lineage>
</organism>
<keyword evidence="1" id="KW-0238">DNA-binding</keyword>
<proteinExistence type="predicted"/>
<comment type="caution">
    <text evidence="3">The sequence shown here is derived from an EMBL/GenBank/DDBJ whole genome shotgun (WGS) entry which is preliminary data.</text>
</comment>
<dbReference type="AlphaFoldDB" id="A0A2A8H8G5"/>
<protein>
    <submittedName>
        <fullName evidence="3">Transcriptional regulator</fullName>
    </submittedName>
</protein>
<dbReference type="RefSeq" id="WP_098227544.1">
    <property type="nucleotide sequence ID" value="NZ_NUBY01000208.1"/>
</dbReference>
<name>A0A2A8H8G5_9BACI</name>
<dbReference type="PROSITE" id="PS50943">
    <property type="entry name" value="HTH_CROC1"/>
    <property type="match status" value="1"/>
</dbReference>
<feature type="domain" description="HTH cro/C1-type" evidence="2">
    <location>
        <begin position="7"/>
        <end position="61"/>
    </location>
</feature>
<sequence>MNLGERLKSCREKSGYTQTYITEKLEIHRGSLSSYESGRRKPDYDTLSKLADIYKVSIDYLLGRSTDERLTAKQDKQATGMGKKIEELISKLSEEEQRKAWEQLEMYVQYQQNKEKNKKANLNG</sequence>
<dbReference type="EMBL" id="NUBY01000208">
    <property type="protein sequence ID" value="PEP93974.1"/>
    <property type="molecule type" value="Genomic_DNA"/>
</dbReference>
<dbReference type="PANTHER" id="PTHR46558">
    <property type="entry name" value="TRACRIPTIONAL REGULATORY PROTEIN-RELATED-RELATED"/>
    <property type="match status" value="1"/>
</dbReference>
<dbReference type="CDD" id="cd00093">
    <property type="entry name" value="HTH_XRE"/>
    <property type="match status" value="1"/>
</dbReference>
<reference evidence="3 4" key="1">
    <citation type="submission" date="2017-09" db="EMBL/GenBank/DDBJ databases">
        <title>Large-scale bioinformatics analysis of Bacillus genomes uncovers conserved roles of natural products in bacterial physiology.</title>
        <authorList>
            <consortium name="Agbiome Team Llc"/>
            <person name="Bleich R.M."/>
            <person name="Grubbs K.J."/>
            <person name="Santa Maria K.C."/>
            <person name="Allen S.E."/>
            <person name="Farag S."/>
            <person name="Shank E.A."/>
            <person name="Bowers A."/>
        </authorList>
    </citation>
    <scope>NUCLEOTIDE SEQUENCE [LARGE SCALE GENOMIC DNA]</scope>
    <source>
        <strain evidence="3 4">AFS021349</strain>
    </source>
</reference>
<dbReference type="SMART" id="SM00530">
    <property type="entry name" value="HTH_XRE"/>
    <property type="match status" value="1"/>
</dbReference>